<organism evidence="2 3">
    <name type="scientific">Leucocoprinus birnbaumii</name>
    <dbReference type="NCBI Taxonomy" id="56174"/>
    <lineage>
        <taxon>Eukaryota</taxon>
        <taxon>Fungi</taxon>
        <taxon>Dikarya</taxon>
        <taxon>Basidiomycota</taxon>
        <taxon>Agaricomycotina</taxon>
        <taxon>Agaricomycetes</taxon>
        <taxon>Agaricomycetidae</taxon>
        <taxon>Agaricales</taxon>
        <taxon>Agaricineae</taxon>
        <taxon>Agaricaceae</taxon>
        <taxon>Leucocoprinus</taxon>
    </lineage>
</organism>
<sequence>MAQSQTPHTRSLSSSSTVAPIVDHLPAEILAEIFSTEPPACIELPPVSSASDSTDFRIPSPWSLASVCRRWRDVVFSTPYLWSILYIRMKLPPHPSLIPTLQLFLERSGNHPLTFVLRAGGEVRQTIFPQVLACLVKRARQWEVVSLAFNLKLFNECAYLQDPDICFPRLRALKIASWPHICLNNLQPPPYKILTRAPLLSELALEGFSYYPLTLHLPWDQITYLSMKHNDAGVEWLLDILEHTPNLCVLTFDACEPDGQWQSKKHGDRLIVLSHLQELDWSCRAMWDYSSFFNHVSAPHLRFFNLLCHENEWHQDPIRAFLQRSSCSVTYAKLHTATLNYLGELRPYFGMFPDVKVLSLSAAFNRSELQELTVSGEASEMTQFPKLQTLDLHESHNMVREKDYSAFVEVVKSRLRGPEGLGGGGGVAKLECLQIFTYGSDETSKLYEVLRQNLSPDDLKFVHQEFVRN</sequence>
<feature type="domain" description="F-box" evidence="1">
    <location>
        <begin position="23"/>
        <end position="87"/>
    </location>
</feature>
<dbReference type="SUPFAM" id="SSF81383">
    <property type="entry name" value="F-box domain"/>
    <property type="match status" value="1"/>
</dbReference>
<evidence type="ECO:0000313" key="2">
    <source>
        <dbReference type="EMBL" id="KAJ3570306.1"/>
    </source>
</evidence>
<dbReference type="InterPro" id="IPR036047">
    <property type="entry name" value="F-box-like_dom_sf"/>
</dbReference>
<dbReference type="Pfam" id="PF12937">
    <property type="entry name" value="F-box-like"/>
    <property type="match status" value="1"/>
</dbReference>
<evidence type="ECO:0000259" key="1">
    <source>
        <dbReference type="Pfam" id="PF12937"/>
    </source>
</evidence>
<dbReference type="SUPFAM" id="SSF52047">
    <property type="entry name" value="RNI-like"/>
    <property type="match status" value="1"/>
</dbReference>
<dbReference type="AlphaFoldDB" id="A0AAD5YVG3"/>
<dbReference type="InterPro" id="IPR032675">
    <property type="entry name" value="LRR_dom_sf"/>
</dbReference>
<dbReference type="Gene3D" id="1.20.1280.50">
    <property type="match status" value="1"/>
</dbReference>
<dbReference type="Proteomes" id="UP001213000">
    <property type="component" value="Unassembled WGS sequence"/>
</dbReference>
<reference evidence="2" key="1">
    <citation type="submission" date="2022-07" db="EMBL/GenBank/DDBJ databases">
        <title>Genome Sequence of Leucocoprinus birnbaumii.</title>
        <authorList>
            <person name="Buettner E."/>
        </authorList>
    </citation>
    <scope>NUCLEOTIDE SEQUENCE</scope>
    <source>
        <strain evidence="2">VT141</strain>
    </source>
</reference>
<dbReference type="EMBL" id="JANIEX010000244">
    <property type="protein sequence ID" value="KAJ3570306.1"/>
    <property type="molecule type" value="Genomic_DNA"/>
</dbReference>
<accession>A0AAD5YVG3</accession>
<name>A0AAD5YVG3_9AGAR</name>
<dbReference type="Gene3D" id="3.80.10.10">
    <property type="entry name" value="Ribonuclease Inhibitor"/>
    <property type="match status" value="1"/>
</dbReference>
<evidence type="ECO:0000313" key="3">
    <source>
        <dbReference type="Proteomes" id="UP001213000"/>
    </source>
</evidence>
<protein>
    <recommendedName>
        <fullName evidence="1">F-box domain-containing protein</fullName>
    </recommendedName>
</protein>
<keyword evidence="3" id="KW-1185">Reference proteome</keyword>
<gene>
    <name evidence="2" type="ORF">NP233_g4497</name>
</gene>
<dbReference type="InterPro" id="IPR001810">
    <property type="entry name" value="F-box_dom"/>
</dbReference>
<proteinExistence type="predicted"/>
<comment type="caution">
    <text evidence="2">The sequence shown here is derived from an EMBL/GenBank/DDBJ whole genome shotgun (WGS) entry which is preliminary data.</text>
</comment>